<keyword evidence="1 2" id="KW-0732">Signal</keyword>
<dbReference type="InterPro" id="IPR013517">
    <property type="entry name" value="FG-GAP"/>
</dbReference>
<keyword evidence="5" id="KW-1185">Reference proteome</keyword>
<dbReference type="InterPro" id="IPR028994">
    <property type="entry name" value="Integrin_alpha_N"/>
</dbReference>
<dbReference type="InterPro" id="IPR011519">
    <property type="entry name" value="UnbV_ASPIC"/>
</dbReference>
<dbReference type="Proteomes" id="UP000664617">
    <property type="component" value="Unassembled WGS sequence"/>
</dbReference>
<dbReference type="Gene3D" id="2.130.10.130">
    <property type="entry name" value="Integrin alpha, N-terminal"/>
    <property type="match status" value="1"/>
</dbReference>
<protein>
    <submittedName>
        <fullName evidence="4">CRTAC1 family protein</fullName>
    </submittedName>
</protein>
<evidence type="ECO:0000313" key="4">
    <source>
        <dbReference type="EMBL" id="MBO0611237.1"/>
    </source>
</evidence>
<dbReference type="Pfam" id="PF07593">
    <property type="entry name" value="UnbV_ASPIC"/>
    <property type="match status" value="1"/>
</dbReference>
<dbReference type="InterPro" id="IPR027039">
    <property type="entry name" value="Crtac1"/>
</dbReference>
<dbReference type="Pfam" id="PF13517">
    <property type="entry name" value="FG-GAP_3"/>
    <property type="match status" value="1"/>
</dbReference>
<dbReference type="EMBL" id="JAFMPK010000049">
    <property type="protein sequence ID" value="MBO0611237.1"/>
    <property type="molecule type" value="Genomic_DNA"/>
</dbReference>
<gene>
    <name evidence="4" type="ORF">J0911_19625</name>
</gene>
<proteinExistence type="predicted"/>
<organism evidence="4 5">
    <name type="scientific">Myceligenerans salitolerans</name>
    <dbReference type="NCBI Taxonomy" id="1230528"/>
    <lineage>
        <taxon>Bacteria</taxon>
        <taxon>Bacillati</taxon>
        <taxon>Actinomycetota</taxon>
        <taxon>Actinomycetes</taxon>
        <taxon>Micrococcales</taxon>
        <taxon>Promicromonosporaceae</taxon>
        <taxon>Myceligenerans</taxon>
    </lineage>
</organism>
<evidence type="ECO:0000256" key="1">
    <source>
        <dbReference type="ARBA" id="ARBA00022729"/>
    </source>
</evidence>
<evidence type="ECO:0000313" key="5">
    <source>
        <dbReference type="Proteomes" id="UP000664617"/>
    </source>
</evidence>
<comment type="caution">
    <text evidence="4">The sequence shown here is derived from an EMBL/GenBank/DDBJ whole genome shotgun (WGS) entry which is preliminary data.</text>
</comment>
<reference evidence="5" key="1">
    <citation type="submission" date="2023-07" db="EMBL/GenBank/DDBJ databases">
        <title>Myceligenerans salitolerans sp. nov., a halotolerant actinomycete isolated from a salt lake in Xinjiang, China.</title>
        <authorList>
            <person name="Guan T."/>
        </authorList>
    </citation>
    <scope>NUCLEOTIDE SEQUENCE [LARGE SCALE GENOMIC DNA]</scope>
    <source>
        <strain evidence="5">XHU 5031</strain>
    </source>
</reference>
<feature type="domain" description="ASPIC/UnbV" evidence="3">
    <location>
        <begin position="547"/>
        <end position="603"/>
    </location>
</feature>
<accession>A0ABS3IGQ5</accession>
<feature type="signal peptide" evidence="2">
    <location>
        <begin position="1"/>
        <end position="26"/>
    </location>
</feature>
<feature type="chain" id="PRO_5047290181" evidence="2">
    <location>
        <begin position="27"/>
        <end position="621"/>
    </location>
</feature>
<dbReference type="RefSeq" id="WP_207277199.1">
    <property type="nucleotide sequence ID" value="NZ_JAFMPK010000049.1"/>
</dbReference>
<dbReference type="PANTHER" id="PTHR16026">
    <property type="entry name" value="CARTILAGE ACIDIC PROTEIN 1"/>
    <property type="match status" value="1"/>
</dbReference>
<sequence>MRIRNLMAPAVAIVLAAVASVPWVTAPSSAEQAEAAESVSFERYELPGPASNQEMRPVQPELQSIQPWISAVGASIGAMDLRDQGHSGDACSTDPRDDQVRIFPVPGSTGEPFTPFTLHPRGLRYDATMAPIGCVPTDLNQDGYQDVLVYYWGRSPVLFMNTGDADTPSARMFEPVELVEPMQVWNSTALNVADVDGDGNLDLMVGNYFPDGARVLDPSVDNDPRMEMQHSMGKARNAGANRLFLGSPTTSPGEVPEFTDVSERIPEESANSWTLAIGFQDLTADGLADAYVANDFGPDQLLVNSSTPGDVRLDVVRGTRNLYDPRSTVLGHDSFKGMGVAYSYEAGQELPRIFVSNITSPWALQESNFAFYPDGTPEDLAEGRVPYKEQSAELGLAHSGWSWDVKAVDLFNEGQDTLIQATGFIKGERDLWPRLQETAMGNDLILSHPEVWLRIEPGDDLSGHEEDRMWRETAGGKFSDVGAAAGFETEVSRGFAPADVDGDGRYDFSVARQWEDSHVYLNRSEAGPSATLRVVRPTADGGTTPLVGATVTLRDEDGYSRIAQIYPANGHSGVGDTNVHFGLPAEIADEPLTAEVTWIDDDGLQRQSFEVGQGYQTLEVR</sequence>
<name>A0ABS3IGQ5_9MICO</name>
<dbReference type="PANTHER" id="PTHR16026:SF0">
    <property type="entry name" value="CARTILAGE ACIDIC PROTEIN 1"/>
    <property type="match status" value="1"/>
</dbReference>
<dbReference type="SUPFAM" id="SSF69318">
    <property type="entry name" value="Integrin alpha N-terminal domain"/>
    <property type="match status" value="1"/>
</dbReference>
<evidence type="ECO:0000259" key="3">
    <source>
        <dbReference type="Pfam" id="PF07593"/>
    </source>
</evidence>
<evidence type="ECO:0000256" key="2">
    <source>
        <dbReference type="SAM" id="SignalP"/>
    </source>
</evidence>